<dbReference type="GO" id="GO:0005765">
    <property type="term" value="C:lysosomal membrane"/>
    <property type="evidence" value="ECO:0007669"/>
    <property type="project" value="TreeGrafter"/>
</dbReference>
<keyword evidence="1 5" id="KW-0808">Transferase</keyword>
<accession>A0A0N5D087</accession>
<dbReference type="PANTHER" id="PTHR12865">
    <property type="entry name" value="PHOSPHATIDYLINOSITOL 4-KINASE TYPE-II"/>
    <property type="match status" value="1"/>
</dbReference>
<keyword evidence="7" id="KW-1185">Reference proteome</keyword>
<keyword evidence="4 5" id="KW-0067">ATP-binding</keyword>
<evidence type="ECO:0000256" key="1">
    <source>
        <dbReference type="ARBA" id="ARBA00022679"/>
    </source>
</evidence>
<dbReference type="GO" id="GO:0004430">
    <property type="term" value="F:1-phosphatidylinositol 4-kinase activity"/>
    <property type="evidence" value="ECO:0007669"/>
    <property type="project" value="UniProtKB-UniRule"/>
</dbReference>
<dbReference type="GO" id="GO:0005524">
    <property type="term" value="F:ATP binding"/>
    <property type="evidence" value="ECO:0007669"/>
    <property type="project" value="UniProtKB-UniRule"/>
</dbReference>
<reference evidence="6 7" key="2">
    <citation type="submission" date="2018-11" db="EMBL/GenBank/DDBJ databases">
        <authorList>
            <consortium name="Pathogen Informatics"/>
        </authorList>
    </citation>
    <scope>NUCLEOTIDE SEQUENCE [LARGE SCALE GENOMIC DNA]</scope>
</reference>
<keyword evidence="3 5" id="KW-0418">Kinase</keyword>
<evidence type="ECO:0000256" key="5">
    <source>
        <dbReference type="RuleBase" id="RU367084"/>
    </source>
</evidence>
<comment type="subcellular location">
    <subcellularLocation>
        <location evidence="5">Membrane</location>
        <topology evidence="5">Peripheral membrane protein</topology>
    </subcellularLocation>
</comment>
<reference evidence="8" key="1">
    <citation type="submission" date="2017-02" db="UniProtKB">
        <authorList>
            <consortium name="WormBaseParasite"/>
        </authorList>
    </citation>
    <scope>IDENTIFICATION</scope>
</reference>
<sequence length="99" mass="11826">MHLLQLLTPQFVQSLCDDVTILFKYDRNVNRFLKYSQLRVLRGQIWNLRLALMMNESPAQMVKRPLVLVSRRYRGRPPDDDWNRAFQVRPADFGDRNCC</sequence>
<dbReference type="GO" id="GO:0005802">
    <property type="term" value="C:trans-Golgi network"/>
    <property type="evidence" value="ECO:0007669"/>
    <property type="project" value="TreeGrafter"/>
</dbReference>
<evidence type="ECO:0000256" key="4">
    <source>
        <dbReference type="ARBA" id="ARBA00022840"/>
    </source>
</evidence>
<evidence type="ECO:0000256" key="3">
    <source>
        <dbReference type="ARBA" id="ARBA00022777"/>
    </source>
</evidence>
<comment type="catalytic activity">
    <reaction evidence="5">
        <text>a 1,2-diacyl-sn-glycero-3-phospho-(1D-myo-inositol) + ATP = a 1,2-diacyl-sn-glycero-3-phospho-(1D-myo-inositol 4-phosphate) + ADP + H(+)</text>
        <dbReference type="Rhea" id="RHEA:19877"/>
        <dbReference type="ChEBI" id="CHEBI:15378"/>
        <dbReference type="ChEBI" id="CHEBI:30616"/>
        <dbReference type="ChEBI" id="CHEBI:57880"/>
        <dbReference type="ChEBI" id="CHEBI:58178"/>
        <dbReference type="ChEBI" id="CHEBI:456216"/>
        <dbReference type="EC" id="2.7.1.67"/>
    </reaction>
</comment>
<dbReference type="Proteomes" id="UP000276776">
    <property type="component" value="Unassembled WGS sequence"/>
</dbReference>
<dbReference type="AlphaFoldDB" id="A0A0N5D087"/>
<dbReference type="InterPro" id="IPR039756">
    <property type="entry name" value="Lsb6/PI4K2"/>
</dbReference>
<evidence type="ECO:0000313" key="7">
    <source>
        <dbReference type="Proteomes" id="UP000276776"/>
    </source>
</evidence>
<evidence type="ECO:0000313" key="6">
    <source>
        <dbReference type="EMBL" id="VDN03520.1"/>
    </source>
</evidence>
<dbReference type="STRING" id="103827.A0A0N5D087"/>
<organism evidence="8">
    <name type="scientific">Thelazia callipaeda</name>
    <name type="common">Oriental eyeworm</name>
    <name type="synonym">Parasitic nematode</name>
    <dbReference type="NCBI Taxonomy" id="103827"/>
    <lineage>
        <taxon>Eukaryota</taxon>
        <taxon>Metazoa</taxon>
        <taxon>Ecdysozoa</taxon>
        <taxon>Nematoda</taxon>
        <taxon>Chromadorea</taxon>
        <taxon>Rhabditida</taxon>
        <taxon>Spirurina</taxon>
        <taxon>Spiruromorpha</taxon>
        <taxon>Thelazioidea</taxon>
        <taxon>Thelaziidae</taxon>
        <taxon>Thelazia</taxon>
    </lineage>
</organism>
<dbReference type="GO" id="GO:0005768">
    <property type="term" value="C:endosome"/>
    <property type="evidence" value="ECO:0007669"/>
    <property type="project" value="TreeGrafter"/>
</dbReference>
<dbReference type="GO" id="GO:0007030">
    <property type="term" value="P:Golgi organization"/>
    <property type="evidence" value="ECO:0007669"/>
    <property type="project" value="TreeGrafter"/>
</dbReference>
<protein>
    <recommendedName>
        <fullName evidence="5">Phosphatidylinositol 4-kinase type 2</fullName>
        <ecNumber evidence="5">2.7.1.67</ecNumber>
    </recommendedName>
</protein>
<keyword evidence="2 5" id="KW-0547">Nucleotide-binding</keyword>
<dbReference type="EC" id="2.7.1.67" evidence="5"/>
<dbReference type="PANTHER" id="PTHR12865:SF5">
    <property type="entry name" value="PHOSPHATIDYLINOSITOL 4-KINASE TYPE 2"/>
    <property type="match status" value="1"/>
</dbReference>
<gene>
    <name evidence="6" type="ORF">TCLT_LOCUS6190</name>
</gene>
<dbReference type="EMBL" id="UYYF01004397">
    <property type="protein sequence ID" value="VDN03520.1"/>
    <property type="molecule type" value="Genomic_DNA"/>
</dbReference>
<dbReference type="WBParaSite" id="TCLT_0000620101-mRNA-1">
    <property type="protein sequence ID" value="TCLT_0000620101-mRNA-1"/>
    <property type="gene ID" value="TCLT_0000620101"/>
</dbReference>
<dbReference type="OMA" id="LMMNESP"/>
<proteinExistence type="inferred from homology"/>
<dbReference type="GO" id="GO:0046854">
    <property type="term" value="P:phosphatidylinositol phosphate biosynthetic process"/>
    <property type="evidence" value="ECO:0007669"/>
    <property type="project" value="UniProtKB-UniRule"/>
</dbReference>
<evidence type="ECO:0000256" key="2">
    <source>
        <dbReference type="ARBA" id="ARBA00022741"/>
    </source>
</evidence>
<comment type="similarity">
    <text evidence="5">Belongs to the PI3/PI4-kinase family. Type II PI4K subfamily.</text>
</comment>
<dbReference type="GO" id="GO:0007032">
    <property type="term" value="P:endosome organization"/>
    <property type="evidence" value="ECO:0007669"/>
    <property type="project" value="TreeGrafter"/>
</dbReference>
<evidence type="ECO:0000313" key="8">
    <source>
        <dbReference type="WBParaSite" id="TCLT_0000620101-mRNA-1"/>
    </source>
</evidence>
<keyword evidence="5" id="KW-0472">Membrane</keyword>
<dbReference type="GO" id="GO:0005886">
    <property type="term" value="C:plasma membrane"/>
    <property type="evidence" value="ECO:0007669"/>
    <property type="project" value="TreeGrafter"/>
</dbReference>
<name>A0A0N5D087_THECL</name>
<dbReference type="OrthoDB" id="3349449at2759"/>